<keyword evidence="3" id="KW-0326">Glycosidase</keyword>
<dbReference type="GO" id="GO:0005975">
    <property type="term" value="P:carbohydrate metabolic process"/>
    <property type="evidence" value="ECO:0007669"/>
    <property type="project" value="InterPro"/>
</dbReference>
<dbReference type="Proteomes" id="UP000435649">
    <property type="component" value="Unassembled WGS sequence"/>
</dbReference>
<dbReference type="PRINTS" id="PR00745">
    <property type="entry name" value="GLHYDRLASE39"/>
</dbReference>
<dbReference type="PANTHER" id="PTHR12631">
    <property type="entry name" value="ALPHA-L-IDURONIDASE"/>
    <property type="match status" value="1"/>
</dbReference>
<evidence type="ECO:0000313" key="6">
    <source>
        <dbReference type="EMBL" id="MST96909.1"/>
    </source>
</evidence>
<dbReference type="InterPro" id="IPR049165">
    <property type="entry name" value="GH39_as"/>
</dbReference>
<feature type="active site" description="Proton donor" evidence="4">
    <location>
        <position position="158"/>
    </location>
</feature>
<dbReference type="InterPro" id="IPR049166">
    <property type="entry name" value="GH39_cat"/>
</dbReference>
<dbReference type="GO" id="GO:0004553">
    <property type="term" value="F:hydrolase activity, hydrolyzing O-glycosyl compounds"/>
    <property type="evidence" value="ECO:0007669"/>
    <property type="project" value="InterPro"/>
</dbReference>
<dbReference type="InterPro" id="IPR000514">
    <property type="entry name" value="Glyco_hydro_39"/>
</dbReference>
<dbReference type="EMBL" id="VUNS01000006">
    <property type="protein sequence ID" value="MST96909.1"/>
    <property type="molecule type" value="Genomic_DNA"/>
</dbReference>
<keyword evidence="7" id="KW-1185">Reference proteome</keyword>
<dbReference type="Gene3D" id="2.60.40.1500">
    <property type="entry name" value="Glycosyl hydrolase domain, family 39"/>
    <property type="match status" value="1"/>
</dbReference>
<proteinExistence type="inferred from homology"/>
<dbReference type="PROSITE" id="PS01027">
    <property type="entry name" value="GLYCOSYL_HYDROL_F39"/>
    <property type="match status" value="1"/>
</dbReference>
<feature type="domain" description="Glycosyl hydrolases family 39 N-terminal catalytic" evidence="5">
    <location>
        <begin position="26"/>
        <end position="452"/>
    </location>
</feature>
<evidence type="ECO:0000256" key="1">
    <source>
        <dbReference type="ARBA" id="ARBA00008875"/>
    </source>
</evidence>
<organism evidence="6 7">
    <name type="scientific">Victivallis lenta</name>
    <dbReference type="NCBI Taxonomy" id="2606640"/>
    <lineage>
        <taxon>Bacteria</taxon>
        <taxon>Pseudomonadati</taxon>
        <taxon>Lentisphaerota</taxon>
        <taxon>Lentisphaeria</taxon>
        <taxon>Victivallales</taxon>
        <taxon>Victivallaceae</taxon>
        <taxon>Victivallis</taxon>
    </lineage>
</organism>
<accession>A0A844G3C5</accession>
<comment type="similarity">
    <text evidence="1">Belongs to the glycosyl hydrolase 39 family.</text>
</comment>
<dbReference type="InterPro" id="IPR017853">
    <property type="entry name" value="GH"/>
</dbReference>
<reference evidence="6 7" key="1">
    <citation type="submission" date="2019-08" db="EMBL/GenBank/DDBJ databases">
        <title>In-depth cultivation of the pig gut microbiome towards novel bacterial diversity and tailored functional studies.</title>
        <authorList>
            <person name="Wylensek D."/>
            <person name="Hitch T.C.A."/>
            <person name="Clavel T."/>
        </authorList>
    </citation>
    <scope>NUCLEOTIDE SEQUENCE [LARGE SCALE GENOMIC DNA]</scope>
    <source>
        <strain evidence="6 7">BBE-744-WT-12</strain>
    </source>
</reference>
<evidence type="ECO:0000256" key="2">
    <source>
        <dbReference type="ARBA" id="ARBA00022801"/>
    </source>
</evidence>
<sequence length="482" mass="54480">MKNQEKIGLSIGSATGENVRNIGSFGINSCHAALWLREDLPRHFRRLREELGMRYVRCHGIFNDQLEAVAPDGSFHFEKPLTVLERILDNGQIPFLELSGMPGALARTEESVCHYRFRSAPPRDWRRWEELVEQFLHVLIERFSREELCRWYFEVWNEPDLPFWTGTQEEYFKLYDLSRAAIKRQDSRFRVGGPATSKTAWIADFCRHVSAPSPEDPSPGCRCDFVSTHAYPSDIAFLDGAEGEVRLQSADLLPRLLTRVRQTMKLLPEPVPLFLGEWNSSAGPLAFNHDECANAAFIVKTMAELRSVCTGSLFWNGSDIYEECGFHSAPFHGGYGLLNVNGIPKASFHAFRFLRAVSGEELSAVWSRPAKCLGALAAREQKTVRLLLWNYLDPEKENETFEIRIDGLKSGAVCEQVMPENGSAYESWLRQGAPEFASVAELSQLESASHPRRFRYSADAGISLAPGEIALLTFELPEMIEP</sequence>
<gene>
    <name evidence="6" type="ORF">FYJ85_07585</name>
</gene>
<evidence type="ECO:0000256" key="3">
    <source>
        <dbReference type="ARBA" id="ARBA00023295"/>
    </source>
</evidence>
<dbReference type="RefSeq" id="WP_154417702.1">
    <property type="nucleotide sequence ID" value="NZ_VUNS01000006.1"/>
</dbReference>
<comment type="caution">
    <text evidence="6">The sequence shown here is derived from an EMBL/GenBank/DDBJ whole genome shotgun (WGS) entry which is preliminary data.</text>
</comment>
<evidence type="ECO:0000256" key="4">
    <source>
        <dbReference type="PIRSR" id="PIRSR600514-1"/>
    </source>
</evidence>
<keyword evidence="2" id="KW-0378">Hydrolase</keyword>
<name>A0A844G3C5_9BACT</name>
<dbReference type="PANTHER" id="PTHR12631:SF10">
    <property type="entry name" value="BETA-XYLOSIDASE-LIKE PROTEIN-RELATED"/>
    <property type="match status" value="1"/>
</dbReference>
<dbReference type="Pfam" id="PF01229">
    <property type="entry name" value="Glyco_hydro_39"/>
    <property type="match status" value="1"/>
</dbReference>
<dbReference type="SUPFAM" id="SSF51011">
    <property type="entry name" value="Glycosyl hydrolase domain"/>
    <property type="match status" value="1"/>
</dbReference>
<evidence type="ECO:0000259" key="5">
    <source>
        <dbReference type="Pfam" id="PF01229"/>
    </source>
</evidence>
<dbReference type="Gene3D" id="3.20.20.80">
    <property type="entry name" value="Glycosidases"/>
    <property type="match status" value="1"/>
</dbReference>
<dbReference type="InterPro" id="IPR051923">
    <property type="entry name" value="Glycosyl_Hydrolase_39"/>
</dbReference>
<dbReference type="AlphaFoldDB" id="A0A844G3C5"/>
<protein>
    <recommendedName>
        <fullName evidence="5">Glycosyl hydrolases family 39 N-terminal catalytic domain-containing protein</fullName>
    </recommendedName>
</protein>
<dbReference type="SUPFAM" id="SSF51445">
    <property type="entry name" value="(Trans)glycosidases"/>
    <property type="match status" value="1"/>
</dbReference>
<evidence type="ECO:0000313" key="7">
    <source>
        <dbReference type="Proteomes" id="UP000435649"/>
    </source>
</evidence>